<proteinExistence type="predicted"/>
<sequence length="165" mass="18992">MARRFSGGLDTPVVEIPFGHKISYLFNPEDLSDGKEFIRDIDCHDVPTSWLFEIRKRNDPEIDMTTFPVSLMRVDYMEKPVDASIEFLAYDDKGRFFSNTSTSIRKDGMLTGNVLKGTFQGTELLPQKKNRVNYQIYATFTLRILNCHSIKNEDSETKEYSMGVV</sequence>
<evidence type="ECO:0000313" key="1">
    <source>
        <dbReference type="EMBL" id="CAL1297885.1"/>
    </source>
</evidence>
<organism evidence="1 2">
    <name type="scientific">Larinioides sclopetarius</name>
    <dbReference type="NCBI Taxonomy" id="280406"/>
    <lineage>
        <taxon>Eukaryota</taxon>
        <taxon>Metazoa</taxon>
        <taxon>Ecdysozoa</taxon>
        <taxon>Arthropoda</taxon>
        <taxon>Chelicerata</taxon>
        <taxon>Arachnida</taxon>
        <taxon>Araneae</taxon>
        <taxon>Araneomorphae</taxon>
        <taxon>Entelegynae</taxon>
        <taxon>Araneoidea</taxon>
        <taxon>Araneidae</taxon>
        <taxon>Larinioides</taxon>
    </lineage>
</organism>
<dbReference type="AlphaFoldDB" id="A0AAV2BQA4"/>
<keyword evidence="2" id="KW-1185">Reference proteome</keyword>
<dbReference type="Proteomes" id="UP001497382">
    <property type="component" value="Unassembled WGS sequence"/>
</dbReference>
<name>A0AAV2BQA4_9ARAC</name>
<evidence type="ECO:0000313" key="2">
    <source>
        <dbReference type="Proteomes" id="UP001497382"/>
    </source>
</evidence>
<reference evidence="1 2" key="1">
    <citation type="submission" date="2024-04" db="EMBL/GenBank/DDBJ databases">
        <authorList>
            <person name="Rising A."/>
            <person name="Reimegard J."/>
            <person name="Sonavane S."/>
            <person name="Akerstrom W."/>
            <person name="Nylinder S."/>
            <person name="Hedman E."/>
            <person name="Kallberg Y."/>
        </authorList>
    </citation>
    <scope>NUCLEOTIDE SEQUENCE [LARGE SCALE GENOMIC DNA]</scope>
</reference>
<gene>
    <name evidence="1" type="ORF">LARSCL_LOCUS20567</name>
</gene>
<dbReference type="EMBL" id="CAXIEN010000444">
    <property type="protein sequence ID" value="CAL1297885.1"/>
    <property type="molecule type" value="Genomic_DNA"/>
</dbReference>
<comment type="caution">
    <text evidence="1">The sequence shown here is derived from an EMBL/GenBank/DDBJ whole genome shotgun (WGS) entry which is preliminary data.</text>
</comment>
<accession>A0AAV2BQA4</accession>
<protein>
    <submittedName>
        <fullName evidence="1">Uncharacterized protein</fullName>
    </submittedName>
</protein>